<dbReference type="InterPro" id="IPR044926">
    <property type="entry name" value="RGS_subdomain_2"/>
</dbReference>
<gene>
    <name evidence="3" type="ORF">CVT24_001567</name>
</gene>
<evidence type="ECO:0000313" key="4">
    <source>
        <dbReference type="Proteomes" id="UP000284842"/>
    </source>
</evidence>
<evidence type="ECO:0008006" key="5">
    <source>
        <dbReference type="Google" id="ProtNLM"/>
    </source>
</evidence>
<dbReference type="AlphaFoldDB" id="A0A409YFF0"/>
<organism evidence="3 4">
    <name type="scientific">Panaeolus cyanescens</name>
    <dbReference type="NCBI Taxonomy" id="181874"/>
    <lineage>
        <taxon>Eukaryota</taxon>
        <taxon>Fungi</taxon>
        <taxon>Dikarya</taxon>
        <taxon>Basidiomycota</taxon>
        <taxon>Agaricomycotina</taxon>
        <taxon>Agaricomycetes</taxon>
        <taxon>Agaricomycetidae</taxon>
        <taxon>Agaricales</taxon>
        <taxon>Agaricineae</taxon>
        <taxon>Galeropsidaceae</taxon>
        <taxon>Panaeolus</taxon>
    </lineage>
</organism>
<dbReference type="PANTHER" id="PTHR39466">
    <property type="entry name" value="RGS DOMAIN-CONTAINING PROTEIN"/>
    <property type="match status" value="1"/>
</dbReference>
<dbReference type="SUPFAM" id="SSF48097">
    <property type="entry name" value="Regulator of G-protein signaling, RGS"/>
    <property type="match status" value="1"/>
</dbReference>
<dbReference type="OrthoDB" id="3232309at2759"/>
<proteinExistence type="predicted"/>
<accession>A0A409YFF0</accession>
<feature type="region of interest" description="Disordered" evidence="1">
    <location>
        <begin position="413"/>
        <end position="472"/>
    </location>
</feature>
<comment type="caution">
    <text evidence="3">The sequence shown here is derived from an EMBL/GenBank/DDBJ whole genome shotgun (WGS) entry which is preliminary data.</text>
</comment>
<evidence type="ECO:0000256" key="2">
    <source>
        <dbReference type="SAM" id="Phobius"/>
    </source>
</evidence>
<protein>
    <recommendedName>
        <fullName evidence="5">RGS domain-containing protein</fullName>
    </recommendedName>
</protein>
<keyword evidence="2" id="KW-0812">Transmembrane</keyword>
<name>A0A409YFF0_9AGAR</name>
<dbReference type="InterPro" id="IPR036305">
    <property type="entry name" value="RGS_sf"/>
</dbReference>
<dbReference type="EMBL" id="NHTK01001220">
    <property type="protein sequence ID" value="PPR01747.1"/>
    <property type="molecule type" value="Genomic_DNA"/>
</dbReference>
<dbReference type="PANTHER" id="PTHR39466:SF1">
    <property type="entry name" value="RGS DOMAIN-CONTAINING PROTEIN"/>
    <property type="match status" value="1"/>
</dbReference>
<sequence length="656" mass="73015">MSSHPHPKTFKNTQPPTYSVTLRALVSFPFRLCNPPPAVGKVRSCGVTPLYKLRLDDVLDRKHLPPLGLKDFEEWLLFVEMSPENLYFTLWLREYKQRYEQWKSQTAFQAKDLGPDYPLNWSAQYSSQLAMFYARAKQTFFTPGSEYELNLSSTILAPFHQTNLPPHPDPSLFDEVSRETYRMLEGSLRRFLQAQYNNVGNNRVMCGMVAGILFILLGTIPVIILNFLRGDSRWSRLASLPGLWLGLTVLIASLNGICMGVYIFGDLRQLRTFELSRPPISKPQPLPAFVKPIVPRRLSTSNSILPIQSTDLQKARSRGRSLSTSSRVSRQTASTRSEAHTASDSDDGIEISQAYDDEDTVDGPATCTLYYATPDVVAEKTSSDENPPASPSQASFLSTASFIQPFELLNDDEDLESGIHPPSLQPVRAFDFDSLPRRSKSRSPPRTIHQPTLRELTMPQRLPTPPPVAKPSGFLARFQERCSMARWRMQPGYLESSGSSSGSLPGSPYISGYPGPQTPRAAFSRPPHSGRSLSITSVPYRDNFNDASYSPNPALSLPSPTYRPSSDSKISETTKGNANERSDSVDIKDGKGSKEEGVWQRFKKVKEVPAFAVPLTRVLSPVVVRGQWEIVVRSAIIAFLISWVVLGALLAAPVSK</sequence>
<feature type="compositionally biased region" description="Low complexity" evidence="1">
    <location>
        <begin position="320"/>
        <end position="330"/>
    </location>
</feature>
<feature type="transmembrane region" description="Helical" evidence="2">
    <location>
        <begin position="240"/>
        <end position="264"/>
    </location>
</feature>
<feature type="region of interest" description="Disordered" evidence="1">
    <location>
        <begin position="494"/>
        <end position="537"/>
    </location>
</feature>
<keyword evidence="4" id="KW-1185">Reference proteome</keyword>
<feature type="transmembrane region" description="Helical" evidence="2">
    <location>
        <begin position="630"/>
        <end position="652"/>
    </location>
</feature>
<keyword evidence="2" id="KW-1133">Transmembrane helix</keyword>
<feature type="compositionally biased region" description="Polar residues" evidence="1">
    <location>
        <begin position="549"/>
        <end position="577"/>
    </location>
</feature>
<keyword evidence="2" id="KW-0472">Membrane</keyword>
<evidence type="ECO:0000313" key="3">
    <source>
        <dbReference type="EMBL" id="PPR01747.1"/>
    </source>
</evidence>
<feature type="transmembrane region" description="Helical" evidence="2">
    <location>
        <begin position="207"/>
        <end position="228"/>
    </location>
</feature>
<feature type="region of interest" description="Disordered" evidence="1">
    <location>
        <begin position="549"/>
        <end position="592"/>
    </location>
</feature>
<dbReference type="STRING" id="181874.A0A409YFF0"/>
<feature type="region of interest" description="Disordered" evidence="1">
    <location>
        <begin position="311"/>
        <end position="349"/>
    </location>
</feature>
<dbReference type="Proteomes" id="UP000284842">
    <property type="component" value="Unassembled WGS sequence"/>
</dbReference>
<dbReference type="Gene3D" id="1.10.167.10">
    <property type="entry name" value="Regulator of G-protein Signalling 4, domain 2"/>
    <property type="match status" value="1"/>
</dbReference>
<reference evidence="3 4" key="1">
    <citation type="journal article" date="2018" name="Evol. Lett.">
        <title>Horizontal gene cluster transfer increased hallucinogenic mushroom diversity.</title>
        <authorList>
            <person name="Reynolds H.T."/>
            <person name="Vijayakumar V."/>
            <person name="Gluck-Thaler E."/>
            <person name="Korotkin H.B."/>
            <person name="Matheny P.B."/>
            <person name="Slot J.C."/>
        </authorList>
    </citation>
    <scope>NUCLEOTIDE SEQUENCE [LARGE SCALE GENOMIC DNA]</scope>
    <source>
        <strain evidence="3 4">2629</strain>
    </source>
</reference>
<evidence type="ECO:0000256" key="1">
    <source>
        <dbReference type="SAM" id="MobiDB-lite"/>
    </source>
</evidence>
<feature type="compositionally biased region" description="Basic and acidic residues" evidence="1">
    <location>
        <begin position="578"/>
        <end position="592"/>
    </location>
</feature>
<feature type="compositionally biased region" description="Low complexity" evidence="1">
    <location>
        <begin position="494"/>
        <end position="515"/>
    </location>
</feature>
<dbReference type="InParanoid" id="A0A409YFF0"/>